<accession>A0A8J7YT00</accession>
<evidence type="ECO:0000313" key="5">
    <source>
        <dbReference type="EMBL" id="MBX8644731.1"/>
    </source>
</evidence>
<dbReference type="InterPro" id="IPR006979">
    <property type="entry name" value="Nre_C"/>
</dbReference>
<evidence type="ECO:0000313" key="4">
    <source>
        <dbReference type="EMBL" id="MBX8631855.1"/>
    </source>
</evidence>
<comment type="similarity">
    <text evidence="1">Belongs to the Nre family.</text>
</comment>
<feature type="domain" description="Archaeal Nre C-terminal" evidence="3">
    <location>
        <begin position="284"/>
        <end position="392"/>
    </location>
</feature>
<evidence type="ECO:0000256" key="1">
    <source>
        <dbReference type="HAMAP-Rule" id="MF_02096"/>
    </source>
</evidence>
<reference evidence="5" key="1">
    <citation type="submission" date="2021-05" db="EMBL/GenBank/DDBJ databases">
        <title>Genomic insights into ecological role and evolution of a novel Thermoplasmata order Candidatus Sysuiplasmatales.</title>
        <authorList>
            <person name="Yuan Y."/>
        </authorList>
    </citation>
    <scope>NUCLEOTIDE SEQUENCE</scope>
    <source>
        <strain evidence="5">TUT19-bin139</strain>
        <strain evidence="4">YP2-bin.285</strain>
    </source>
</reference>
<keyword evidence="1" id="KW-0227">DNA damage</keyword>
<protein>
    <recommendedName>
        <fullName evidence="1">DNA repair protein</fullName>
    </recommendedName>
</protein>
<dbReference type="PANTHER" id="PTHR38136">
    <property type="entry name" value="DNA REPAIR PROTEIN"/>
    <property type="match status" value="1"/>
</dbReference>
<dbReference type="Proteomes" id="UP000716004">
    <property type="component" value="Unassembled WGS sequence"/>
</dbReference>
<proteinExistence type="inferred from homology"/>
<organism evidence="5 6">
    <name type="scientific">Candidatus Sysuiplasma superficiale</name>
    <dbReference type="NCBI Taxonomy" id="2823368"/>
    <lineage>
        <taxon>Archaea</taxon>
        <taxon>Methanobacteriati</taxon>
        <taxon>Thermoplasmatota</taxon>
        <taxon>Thermoplasmata</taxon>
        <taxon>Candidatus Sysuiplasmatales</taxon>
        <taxon>Candidatus Sysuiplasmataceae</taxon>
        <taxon>Candidatus Sysuiplasma</taxon>
    </lineage>
</organism>
<sequence length="392" mass="45123">MLCGKPVCPILVKYYADSRVRDLTSKEELDGLSPPGIFIGRFGYPRVDIGPFVTPMSDGVELFDTPERWVGMKLEEITQMRFSLIRGKHSVRVDRDSDDRIYSLVQEISMARAAPATEVKFARKPSVTIALDDDIQPFGRSGRIEKIRADTGSFDRRIEKAYYDTDLRAGEAVYSLYRSNVLVSSIQRAFSAGVLGTGRNRKMVPTRWSITAVDDMLGRRLLSENKLNGTLWEYRVYSFDALDNRWIVLLLPTSWRYELIEAWYPNTTWNPTGRHISIMSSHEFYDGRRDYAEIGGCYYSARLAVNELLKKEGIQAGAVIMREAHPGYIMPIGVWNVREHVRATLRTRPARFETLNDALTFAQKHLEIPMERWMMNSTILRDAVQQRRLEQF</sequence>
<comment type="caution">
    <text evidence="5">The sequence shown here is derived from an EMBL/GenBank/DDBJ whole genome shotgun (WGS) entry which is preliminary data.</text>
</comment>
<name>A0A8J7YT00_9ARCH</name>
<evidence type="ECO:0000313" key="6">
    <source>
        <dbReference type="Proteomes" id="UP000750197"/>
    </source>
</evidence>
<dbReference type="EMBL" id="JAHEAC010000093">
    <property type="protein sequence ID" value="MBX8644731.1"/>
    <property type="molecule type" value="Genomic_DNA"/>
</dbReference>
<feature type="domain" description="Archaeal Nre N-terminal" evidence="2">
    <location>
        <begin position="2"/>
        <end position="270"/>
    </location>
</feature>
<dbReference type="InterPro" id="IPR033167">
    <property type="entry name" value="Nre"/>
</dbReference>
<dbReference type="HAMAP" id="MF_02096">
    <property type="entry name" value="Nre"/>
    <property type="match status" value="1"/>
</dbReference>
<dbReference type="Pfam" id="PF04894">
    <property type="entry name" value="Nre_N"/>
    <property type="match status" value="1"/>
</dbReference>
<dbReference type="GO" id="GO:0006281">
    <property type="term" value="P:DNA repair"/>
    <property type="evidence" value="ECO:0007669"/>
    <property type="project" value="UniProtKB-UniRule"/>
</dbReference>
<evidence type="ECO:0000259" key="2">
    <source>
        <dbReference type="Pfam" id="PF04894"/>
    </source>
</evidence>
<keyword evidence="1" id="KW-0234">DNA repair</keyword>
<dbReference type="EMBL" id="JAGVSJ010000010">
    <property type="protein sequence ID" value="MBX8631855.1"/>
    <property type="molecule type" value="Genomic_DNA"/>
</dbReference>
<dbReference type="InterPro" id="IPR006978">
    <property type="entry name" value="Nre_N"/>
</dbReference>
<dbReference type="PANTHER" id="PTHR38136:SF2">
    <property type="entry name" value="DNA REPAIR PROTEIN"/>
    <property type="match status" value="1"/>
</dbReference>
<comment type="function">
    <text evidence="1">Involved in DNA damage repair.</text>
</comment>
<dbReference type="Pfam" id="PF04895">
    <property type="entry name" value="Nre_C"/>
    <property type="match status" value="1"/>
</dbReference>
<comment type="caution">
    <text evidence="1">Lacks conserved residue(s) required for the propagation of feature annotation.</text>
</comment>
<dbReference type="Proteomes" id="UP000750197">
    <property type="component" value="Unassembled WGS sequence"/>
</dbReference>
<gene>
    <name evidence="4" type="ORF">J9259_04970</name>
    <name evidence="5" type="ORF">KIY12_08430</name>
</gene>
<dbReference type="AlphaFoldDB" id="A0A8J7YT00"/>
<evidence type="ECO:0000259" key="3">
    <source>
        <dbReference type="Pfam" id="PF04895"/>
    </source>
</evidence>